<feature type="domain" description="N-acetyltransferase" evidence="1">
    <location>
        <begin position="15"/>
        <end position="176"/>
    </location>
</feature>
<dbReference type="PANTHER" id="PTHR43792">
    <property type="entry name" value="GNAT FAMILY, PUTATIVE (AFU_ORTHOLOGUE AFUA_3G00765)-RELATED-RELATED"/>
    <property type="match status" value="1"/>
</dbReference>
<dbReference type="EMBL" id="JBHUGD010000004">
    <property type="protein sequence ID" value="MFD1948951.1"/>
    <property type="molecule type" value="Genomic_DNA"/>
</dbReference>
<evidence type="ECO:0000259" key="1">
    <source>
        <dbReference type="PROSITE" id="PS51186"/>
    </source>
</evidence>
<sequence length="371" mass="40559">MRFPDDVPVLTDGVVTLRAHTIDDLSRVVEQCRDDESLAWTTVPTPYDEADGRDWLTRAIPSAWADDTTYAFAIEVGGRFGGTVDLRMKGGGEGELGFGLHPDVRGAGAMRRALDLLLDWGFDTQGVEVVTWKAFVGNWASRRTVWNLGFTFGATVPRLLPQRGERRDAWTGWLVRGDDRTPSTPWYEPPVLEQDGVRLRPWRDDDLPSLVEAGNDPLVRAWIPATPLPRTLEDAPDYLLLVRLAHAEGRRVGWCVADAATDRPLGSLGVFDFEGSGDDVTAQLGYWSLPAGRGTGAMATGLDLACGWLLRTRADGGFGARRLYLLTSVGNAASRRLAESAGFEHVGTERLSGPGHDGAGWADSALYDRLR</sequence>
<feature type="domain" description="N-acetyltransferase" evidence="1">
    <location>
        <begin position="197"/>
        <end position="371"/>
    </location>
</feature>
<dbReference type="Proteomes" id="UP001597351">
    <property type="component" value="Unassembled WGS sequence"/>
</dbReference>
<keyword evidence="3" id="KW-1185">Reference proteome</keyword>
<evidence type="ECO:0000313" key="2">
    <source>
        <dbReference type="EMBL" id="MFD1948951.1"/>
    </source>
</evidence>
<comment type="caution">
    <text evidence="2">The sequence shown here is derived from an EMBL/GenBank/DDBJ whole genome shotgun (WGS) entry which is preliminary data.</text>
</comment>
<evidence type="ECO:0000313" key="3">
    <source>
        <dbReference type="Proteomes" id="UP001597351"/>
    </source>
</evidence>
<dbReference type="InterPro" id="IPR000182">
    <property type="entry name" value="GNAT_dom"/>
</dbReference>
<reference evidence="3" key="1">
    <citation type="journal article" date="2019" name="Int. J. Syst. Evol. Microbiol.">
        <title>The Global Catalogue of Microorganisms (GCM) 10K type strain sequencing project: providing services to taxonomists for standard genome sequencing and annotation.</title>
        <authorList>
            <consortium name="The Broad Institute Genomics Platform"/>
            <consortium name="The Broad Institute Genome Sequencing Center for Infectious Disease"/>
            <person name="Wu L."/>
            <person name="Ma J."/>
        </authorList>
    </citation>
    <scope>NUCLEOTIDE SEQUENCE [LARGE SCALE GENOMIC DNA]</scope>
    <source>
        <strain evidence="3">CGMCC 1.12477</strain>
    </source>
</reference>
<protein>
    <submittedName>
        <fullName evidence="2">GNAT family protein</fullName>
    </submittedName>
</protein>
<dbReference type="InterPro" id="IPR016181">
    <property type="entry name" value="Acyl_CoA_acyltransferase"/>
</dbReference>
<organism evidence="2 3">
    <name type="scientific">Nocardioides aestuarii</name>
    <dbReference type="NCBI Taxonomy" id="252231"/>
    <lineage>
        <taxon>Bacteria</taxon>
        <taxon>Bacillati</taxon>
        <taxon>Actinomycetota</taxon>
        <taxon>Actinomycetes</taxon>
        <taxon>Propionibacteriales</taxon>
        <taxon>Nocardioidaceae</taxon>
        <taxon>Nocardioides</taxon>
    </lineage>
</organism>
<dbReference type="InterPro" id="IPR051531">
    <property type="entry name" value="N-acetyltransferase"/>
</dbReference>
<proteinExistence type="predicted"/>
<dbReference type="PROSITE" id="PS51186">
    <property type="entry name" value="GNAT"/>
    <property type="match status" value="2"/>
</dbReference>
<dbReference type="SUPFAM" id="SSF55729">
    <property type="entry name" value="Acyl-CoA N-acyltransferases (Nat)"/>
    <property type="match status" value="2"/>
</dbReference>
<dbReference type="RefSeq" id="WP_343921386.1">
    <property type="nucleotide sequence ID" value="NZ_BAAAJT010000003.1"/>
</dbReference>
<dbReference type="Pfam" id="PF13302">
    <property type="entry name" value="Acetyltransf_3"/>
    <property type="match status" value="2"/>
</dbReference>
<name>A0ABW4TSR6_9ACTN</name>
<gene>
    <name evidence="2" type="ORF">ACFSDE_19260</name>
</gene>
<accession>A0ABW4TSR6</accession>
<dbReference type="Gene3D" id="3.40.630.30">
    <property type="match status" value="2"/>
</dbReference>